<dbReference type="EMBL" id="CAJHNH020005036">
    <property type="protein sequence ID" value="CAG5132056.1"/>
    <property type="molecule type" value="Genomic_DNA"/>
</dbReference>
<evidence type="ECO:0000313" key="6">
    <source>
        <dbReference type="Proteomes" id="UP000678393"/>
    </source>
</evidence>
<dbReference type="InterPro" id="IPR000435">
    <property type="entry name" value="Tektins"/>
</dbReference>
<keyword evidence="2" id="KW-0963">Cytoplasm</keyword>
<accession>A0A8S3ZZ29</accession>
<keyword evidence="6" id="KW-1185">Reference proteome</keyword>
<sequence>MEYLGQTQTATYMTGPRHLTHYTQLPTIGTMQATQRSYDTYPAPSPLRRSVTTLPWRPSAYYQSAMINPAIALTRSTIEPASTKSQLTELDAHRVPPVFTAARNALYTRYTPNDWLASNHSNYLASDRVRNGAERLRLESVRLCREADDKTKRTQNDVGKRLGERILDINFWKNELSHETDNILAETSQLLETKKNMEKFLAETANPLHIAQECLYNREKRQSVDLVHDNPEKKLIKEIDIIKRCQDKMRNAVDRANVQLSLNRAAQHELERDSTDKFVAENLDTTCHGLRNSSRGIAYHDGVHRIDNSVSVPETWAKYTSNNIRRSQSERAASKNLKNELDAIVNECNNEMWQEWNAVNVALNQRIQETTDARNKIQTHLSKVLQEVFDSEKNIELLKKAIQDKEAPMQVAQTRLETRLRRPNVELCRDPVQHRLVEEVGEITDTVDILQYKLREAENALQALLRTKAALEQDLSIKKNSLFIDREKCLTLRKTFPMAPRIASL</sequence>
<name>A0A8S3ZZ29_9EUPU</name>
<evidence type="ECO:0000256" key="4">
    <source>
        <dbReference type="SAM" id="Coils"/>
    </source>
</evidence>
<keyword evidence="4" id="KW-0175">Coiled coil</keyword>
<keyword evidence="3" id="KW-0969">Cilium</keyword>
<dbReference type="GO" id="GO:0005634">
    <property type="term" value="C:nucleus"/>
    <property type="evidence" value="ECO:0007669"/>
    <property type="project" value="TreeGrafter"/>
</dbReference>
<dbReference type="PRINTS" id="PR00511">
    <property type="entry name" value="TEKTIN"/>
</dbReference>
<evidence type="ECO:0000313" key="5">
    <source>
        <dbReference type="EMBL" id="CAG5132056.1"/>
    </source>
</evidence>
<dbReference type="GO" id="GO:0015630">
    <property type="term" value="C:microtubule cytoskeleton"/>
    <property type="evidence" value="ECO:0007669"/>
    <property type="project" value="UniProtKB-UniRule"/>
</dbReference>
<dbReference type="OrthoDB" id="9886517at2759"/>
<evidence type="ECO:0000256" key="3">
    <source>
        <dbReference type="RuleBase" id="RU367040"/>
    </source>
</evidence>
<comment type="subcellular location">
    <subcellularLocation>
        <location evidence="3">Cytoplasm</location>
        <location evidence="3">Cytoskeleton</location>
        <location evidence="3">Cilium axoneme</location>
    </subcellularLocation>
</comment>
<comment type="similarity">
    <text evidence="1 3">Belongs to the tektin family.</text>
</comment>
<gene>
    <name evidence="5" type="ORF">CUNI_LOCUS17614</name>
</gene>
<dbReference type="Pfam" id="PF03148">
    <property type="entry name" value="Tektin"/>
    <property type="match status" value="1"/>
</dbReference>
<reference evidence="5" key="1">
    <citation type="submission" date="2021-04" db="EMBL/GenBank/DDBJ databases">
        <authorList>
            <consortium name="Molecular Ecology Group"/>
        </authorList>
    </citation>
    <scope>NUCLEOTIDE SEQUENCE</scope>
</reference>
<protein>
    <recommendedName>
        <fullName evidence="3">Tektin</fullName>
    </recommendedName>
</protein>
<dbReference type="PANTHER" id="PTHR19960">
    <property type="entry name" value="TEKTIN"/>
    <property type="match status" value="1"/>
</dbReference>
<evidence type="ECO:0000256" key="2">
    <source>
        <dbReference type="ARBA" id="ARBA00022490"/>
    </source>
</evidence>
<dbReference type="InterPro" id="IPR048256">
    <property type="entry name" value="Tektin-like"/>
</dbReference>
<dbReference type="GO" id="GO:0005930">
    <property type="term" value="C:axoneme"/>
    <property type="evidence" value="ECO:0007669"/>
    <property type="project" value="UniProtKB-SubCell"/>
</dbReference>
<organism evidence="5 6">
    <name type="scientific">Candidula unifasciata</name>
    <dbReference type="NCBI Taxonomy" id="100452"/>
    <lineage>
        <taxon>Eukaryota</taxon>
        <taxon>Metazoa</taxon>
        <taxon>Spiralia</taxon>
        <taxon>Lophotrochozoa</taxon>
        <taxon>Mollusca</taxon>
        <taxon>Gastropoda</taxon>
        <taxon>Heterobranchia</taxon>
        <taxon>Euthyneura</taxon>
        <taxon>Panpulmonata</taxon>
        <taxon>Eupulmonata</taxon>
        <taxon>Stylommatophora</taxon>
        <taxon>Helicina</taxon>
        <taxon>Helicoidea</taxon>
        <taxon>Geomitridae</taxon>
        <taxon>Candidula</taxon>
    </lineage>
</organism>
<dbReference type="GO" id="GO:0060294">
    <property type="term" value="P:cilium movement involved in cell motility"/>
    <property type="evidence" value="ECO:0007669"/>
    <property type="project" value="UniProtKB-UniRule"/>
</dbReference>
<dbReference type="GO" id="GO:0060271">
    <property type="term" value="P:cilium assembly"/>
    <property type="evidence" value="ECO:0007669"/>
    <property type="project" value="UniProtKB-UniRule"/>
</dbReference>
<comment type="caution">
    <text evidence="5">The sequence shown here is derived from an EMBL/GenBank/DDBJ whole genome shotgun (WGS) entry which is preliminary data.</text>
</comment>
<dbReference type="AlphaFoldDB" id="A0A8S3ZZ29"/>
<keyword evidence="3" id="KW-0282">Flagellum</keyword>
<feature type="coiled-coil region" evidence="4">
    <location>
        <begin position="447"/>
        <end position="481"/>
    </location>
</feature>
<evidence type="ECO:0000256" key="1">
    <source>
        <dbReference type="ARBA" id="ARBA00007209"/>
    </source>
</evidence>
<keyword evidence="3" id="KW-0966">Cell projection</keyword>
<proteinExistence type="inferred from homology"/>
<dbReference type="Proteomes" id="UP000678393">
    <property type="component" value="Unassembled WGS sequence"/>
</dbReference>
<dbReference type="PANTHER" id="PTHR19960:SF11">
    <property type="entry name" value="TEKTIN"/>
    <property type="match status" value="1"/>
</dbReference>